<evidence type="ECO:0000256" key="3">
    <source>
        <dbReference type="ARBA" id="ARBA00022691"/>
    </source>
</evidence>
<keyword evidence="2" id="KW-0808">Transferase</keyword>
<keyword evidence="1" id="KW-0489">Methyltransferase</keyword>
<protein>
    <recommendedName>
        <fullName evidence="6">O-methyltransferase</fullName>
    </recommendedName>
</protein>
<gene>
    <name evidence="4" type="ORF">DENIS_0995</name>
</gene>
<dbReference type="PROSITE" id="PS51682">
    <property type="entry name" value="SAM_OMT_I"/>
    <property type="match status" value="1"/>
</dbReference>
<dbReference type="GO" id="GO:0008171">
    <property type="term" value="F:O-methyltransferase activity"/>
    <property type="evidence" value="ECO:0007669"/>
    <property type="project" value="InterPro"/>
</dbReference>
<dbReference type="Pfam" id="PF01596">
    <property type="entry name" value="Methyltransf_3"/>
    <property type="match status" value="1"/>
</dbReference>
<evidence type="ECO:0008006" key="6">
    <source>
        <dbReference type="Google" id="ProtNLM"/>
    </source>
</evidence>
<evidence type="ECO:0000313" key="5">
    <source>
        <dbReference type="Proteomes" id="UP000288096"/>
    </source>
</evidence>
<name>A0A401FSX5_9BACT</name>
<dbReference type="SUPFAM" id="SSF53335">
    <property type="entry name" value="S-adenosyl-L-methionine-dependent methyltransferases"/>
    <property type="match status" value="1"/>
</dbReference>
<dbReference type="PANTHER" id="PTHR43167:SF1">
    <property type="entry name" value="PUTATIVE (AFU_ORTHOLOGUE AFUA_6G01830)-RELATED"/>
    <property type="match status" value="1"/>
</dbReference>
<dbReference type="EMBL" id="BEXT01000001">
    <property type="protein sequence ID" value="GBC60053.1"/>
    <property type="molecule type" value="Genomic_DNA"/>
</dbReference>
<dbReference type="GO" id="GO:0032259">
    <property type="term" value="P:methylation"/>
    <property type="evidence" value="ECO:0007669"/>
    <property type="project" value="UniProtKB-KW"/>
</dbReference>
<reference evidence="5" key="1">
    <citation type="submission" date="2017-11" db="EMBL/GenBank/DDBJ databases">
        <authorList>
            <person name="Watanabe M."/>
            <person name="Kojima H."/>
        </authorList>
    </citation>
    <scope>NUCLEOTIDE SEQUENCE [LARGE SCALE GENOMIC DNA]</scope>
    <source>
        <strain evidence="5">Tokyo 01</strain>
    </source>
</reference>
<keyword evidence="5" id="KW-1185">Reference proteome</keyword>
<dbReference type="AlphaFoldDB" id="A0A401FSX5"/>
<evidence type="ECO:0000313" key="4">
    <source>
        <dbReference type="EMBL" id="GBC60053.1"/>
    </source>
</evidence>
<proteinExistence type="predicted"/>
<dbReference type="InterPro" id="IPR002935">
    <property type="entry name" value="SAM_O-MeTrfase"/>
</dbReference>
<dbReference type="Proteomes" id="UP000288096">
    <property type="component" value="Unassembled WGS sequence"/>
</dbReference>
<sequence length="201" mass="22143">MIENPEAYFRERVPRSDPLLRDMEAAAREDGIPIIGPLMGQLLCLLVRATGAKRILELGTATGYSALWLARGCAETGGEVVTLEHSPGLAKRALSNFRKSGLGRHITLVEGKASDTMADMTGPFDFIFMDIDKEYYRAALAPSARLLRRNGLLVADNTAFKDSDDFNRAVADHPMWEAVNLFAFLPFHSPEKDGLCFALRA</sequence>
<evidence type="ECO:0000256" key="1">
    <source>
        <dbReference type="ARBA" id="ARBA00022603"/>
    </source>
</evidence>
<reference evidence="5" key="2">
    <citation type="submission" date="2019-01" db="EMBL/GenBank/DDBJ databases">
        <title>Genome sequence of Desulfonema ishimotonii strain Tokyo 01.</title>
        <authorList>
            <person name="Fukui M."/>
        </authorList>
    </citation>
    <scope>NUCLEOTIDE SEQUENCE [LARGE SCALE GENOMIC DNA]</scope>
    <source>
        <strain evidence="5">Tokyo 01</strain>
    </source>
</reference>
<keyword evidence="3" id="KW-0949">S-adenosyl-L-methionine</keyword>
<dbReference type="CDD" id="cd02440">
    <property type="entry name" value="AdoMet_MTases"/>
    <property type="match status" value="1"/>
</dbReference>
<evidence type="ECO:0000256" key="2">
    <source>
        <dbReference type="ARBA" id="ARBA00022679"/>
    </source>
</evidence>
<dbReference type="Gene3D" id="3.40.50.150">
    <property type="entry name" value="Vaccinia Virus protein VP39"/>
    <property type="match status" value="1"/>
</dbReference>
<dbReference type="PANTHER" id="PTHR43167">
    <property type="entry name" value="PUTATIVE (AFU_ORTHOLOGUE AFUA_6G01830)-RELATED"/>
    <property type="match status" value="1"/>
</dbReference>
<organism evidence="4 5">
    <name type="scientific">Desulfonema ishimotonii</name>
    <dbReference type="NCBI Taxonomy" id="45657"/>
    <lineage>
        <taxon>Bacteria</taxon>
        <taxon>Pseudomonadati</taxon>
        <taxon>Thermodesulfobacteriota</taxon>
        <taxon>Desulfobacteria</taxon>
        <taxon>Desulfobacterales</taxon>
        <taxon>Desulfococcaceae</taxon>
        <taxon>Desulfonema</taxon>
    </lineage>
</organism>
<comment type="caution">
    <text evidence="4">The sequence shown here is derived from an EMBL/GenBank/DDBJ whole genome shotgun (WGS) entry which is preliminary data.</text>
</comment>
<dbReference type="InterPro" id="IPR029063">
    <property type="entry name" value="SAM-dependent_MTases_sf"/>
</dbReference>
<accession>A0A401FSX5</accession>